<evidence type="ECO:0000313" key="2">
    <source>
        <dbReference type="Proteomes" id="UP000270094"/>
    </source>
</evidence>
<gene>
    <name evidence="1" type="ORF">SVUK_LOCUS11492</name>
</gene>
<keyword evidence="2" id="KW-1185">Reference proteome</keyword>
<protein>
    <submittedName>
        <fullName evidence="1">Uncharacterized protein</fullName>
    </submittedName>
</protein>
<dbReference type="Proteomes" id="UP000270094">
    <property type="component" value="Unassembled WGS sequence"/>
</dbReference>
<organism evidence="1 2">
    <name type="scientific">Strongylus vulgaris</name>
    <name type="common">Blood worm</name>
    <dbReference type="NCBI Taxonomy" id="40348"/>
    <lineage>
        <taxon>Eukaryota</taxon>
        <taxon>Metazoa</taxon>
        <taxon>Ecdysozoa</taxon>
        <taxon>Nematoda</taxon>
        <taxon>Chromadorea</taxon>
        <taxon>Rhabditida</taxon>
        <taxon>Rhabditina</taxon>
        <taxon>Rhabditomorpha</taxon>
        <taxon>Strongyloidea</taxon>
        <taxon>Strongylidae</taxon>
        <taxon>Strongylus</taxon>
    </lineage>
</organism>
<accession>A0A3P7JED2</accession>
<sequence>MEHSYLHLRENLLKKDEKGSETENEFPFDSTYDTVVGELLVEPVGCGGGGGGRVISAVYTLNATEQTIPTVLVKRRPSTTATVAAVTQRHRITGYVRLIGTGSAEGGNMDEAIECDQATERTQ</sequence>
<proteinExistence type="predicted"/>
<reference evidence="1 2" key="1">
    <citation type="submission" date="2018-11" db="EMBL/GenBank/DDBJ databases">
        <authorList>
            <consortium name="Pathogen Informatics"/>
        </authorList>
    </citation>
    <scope>NUCLEOTIDE SEQUENCE [LARGE SCALE GENOMIC DNA]</scope>
</reference>
<evidence type="ECO:0000313" key="1">
    <source>
        <dbReference type="EMBL" id="VDM76494.1"/>
    </source>
</evidence>
<dbReference type="AlphaFoldDB" id="A0A3P7JED2"/>
<name>A0A3P7JED2_STRVU</name>
<dbReference type="EMBL" id="UYYB01097120">
    <property type="protein sequence ID" value="VDM76494.1"/>
    <property type="molecule type" value="Genomic_DNA"/>
</dbReference>